<dbReference type="RefSeq" id="WP_147455275.1">
    <property type="nucleotide sequence ID" value="NZ_RBXO01000001.1"/>
</dbReference>
<evidence type="ECO:0000313" key="1">
    <source>
        <dbReference type="EMBL" id="RKT57406.1"/>
    </source>
</evidence>
<name>A0A495W6S4_9PSEU</name>
<organism evidence="1 2">
    <name type="scientific">Saccharothrix australiensis</name>
    <dbReference type="NCBI Taxonomy" id="2072"/>
    <lineage>
        <taxon>Bacteria</taxon>
        <taxon>Bacillati</taxon>
        <taxon>Actinomycetota</taxon>
        <taxon>Actinomycetes</taxon>
        <taxon>Pseudonocardiales</taxon>
        <taxon>Pseudonocardiaceae</taxon>
        <taxon>Saccharothrix</taxon>
    </lineage>
</organism>
<accession>A0A495W6S4</accession>
<dbReference type="EMBL" id="RBXO01000001">
    <property type="protein sequence ID" value="RKT57406.1"/>
    <property type="molecule type" value="Genomic_DNA"/>
</dbReference>
<dbReference type="Proteomes" id="UP000282084">
    <property type="component" value="Unassembled WGS sequence"/>
</dbReference>
<gene>
    <name evidence="1" type="ORF">C8E97_6126</name>
</gene>
<evidence type="ECO:0000313" key="2">
    <source>
        <dbReference type="Proteomes" id="UP000282084"/>
    </source>
</evidence>
<evidence type="ECO:0008006" key="3">
    <source>
        <dbReference type="Google" id="ProtNLM"/>
    </source>
</evidence>
<comment type="caution">
    <text evidence="1">The sequence shown here is derived from an EMBL/GenBank/DDBJ whole genome shotgun (WGS) entry which is preliminary data.</text>
</comment>
<proteinExistence type="predicted"/>
<protein>
    <recommendedName>
        <fullName evidence="3">Lipocalin-like protein</fullName>
    </recommendedName>
</protein>
<reference evidence="1 2" key="1">
    <citation type="submission" date="2018-10" db="EMBL/GenBank/DDBJ databases">
        <title>Sequencing the genomes of 1000 actinobacteria strains.</title>
        <authorList>
            <person name="Klenk H.-P."/>
        </authorList>
    </citation>
    <scope>NUCLEOTIDE SEQUENCE [LARGE SCALE GENOMIC DNA]</scope>
    <source>
        <strain evidence="1 2">DSM 43800</strain>
    </source>
</reference>
<dbReference type="AlphaFoldDB" id="A0A495W6S4"/>
<dbReference type="OrthoDB" id="3690091at2"/>
<keyword evidence="2" id="KW-1185">Reference proteome</keyword>
<sequence>MLEDLEPFLGRWVLDPARTAYSGGVPPKEGHYELRLDGDELVAVIDGVGGTDEPIHIEYRLSLTGDTALEGTYDRVRTIVEPNALCTVLFDGENEAARAWRILGSPDEMTIVQSAPDVEGVWRDDVSVYRRA</sequence>